<name>A0A2M4D1A7_ANODA</name>
<sequence length="77" mass="8680">MMLLLLLLLLLGIGQRNGQPRGMPPEKACKDLWEGWDVARLIIITTIFTRSTHRGLRPQYLFAGELCSFCNIVACCC</sequence>
<feature type="chain" id="PRO_5014960603" evidence="1">
    <location>
        <begin position="19"/>
        <end position="77"/>
    </location>
</feature>
<reference evidence="2" key="1">
    <citation type="submission" date="2018-01" db="EMBL/GenBank/DDBJ databases">
        <title>An insight into the sialome of Amazonian anophelines.</title>
        <authorList>
            <person name="Ribeiro J.M."/>
            <person name="Scarpassa V."/>
            <person name="Calvo E."/>
        </authorList>
    </citation>
    <scope>NUCLEOTIDE SEQUENCE</scope>
</reference>
<proteinExistence type="predicted"/>
<protein>
    <submittedName>
        <fullName evidence="2">Putative secreted protein</fullName>
    </submittedName>
</protein>
<feature type="signal peptide" evidence="1">
    <location>
        <begin position="1"/>
        <end position="18"/>
    </location>
</feature>
<dbReference type="EMBL" id="GGFL01007147">
    <property type="protein sequence ID" value="MBW71325.1"/>
    <property type="molecule type" value="Transcribed_RNA"/>
</dbReference>
<evidence type="ECO:0000313" key="2">
    <source>
        <dbReference type="EMBL" id="MBW71325.1"/>
    </source>
</evidence>
<organism evidence="2">
    <name type="scientific">Anopheles darlingi</name>
    <name type="common">Mosquito</name>
    <dbReference type="NCBI Taxonomy" id="43151"/>
    <lineage>
        <taxon>Eukaryota</taxon>
        <taxon>Metazoa</taxon>
        <taxon>Ecdysozoa</taxon>
        <taxon>Arthropoda</taxon>
        <taxon>Hexapoda</taxon>
        <taxon>Insecta</taxon>
        <taxon>Pterygota</taxon>
        <taxon>Neoptera</taxon>
        <taxon>Endopterygota</taxon>
        <taxon>Diptera</taxon>
        <taxon>Nematocera</taxon>
        <taxon>Culicoidea</taxon>
        <taxon>Culicidae</taxon>
        <taxon>Anophelinae</taxon>
        <taxon>Anopheles</taxon>
    </lineage>
</organism>
<dbReference type="AlphaFoldDB" id="A0A2M4D1A7"/>
<keyword evidence="1" id="KW-0732">Signal</keyword>
<accession>A0A2M4D1A7</accession>
<evidence type="ECO:0000256" key="1">
    <source>
        <dbReference type="SAM" id="SignalP"/>
    </source>
</evidence>